<protein>
    <submittedName>
        <fullName evidence="2">Uncharacterized protein</fullName>
    </submittedName>
</protein>
<accession>A0A4Y2MJM5</accession>
<gene>
    <name evidence="2" type="ORF">AVEN_44241_1</name>
</gene>
<comment type="caution">
    <text evidence="2">The sequence shown here is derived from an EMBL/GenBank/DDBJ whole genome shotgun (WGS) entry which is preliminary data.</text>
</comment>
<dbReference type="Proteomes" id="UP000499080">
    <property type="component" value="Unassembled WGS sequence"/>
</dbReference>
<dbReference type="EMBL" id="BGPR01007318">
    <property type="protein sequence ID" value="GBN25967.1"/>
    <property type="molecule type" value="Genomic_DNA"/>
</dbReference>
<evidence type="ECO:0000256" key="1">
    <source>
        <dbReference type="SAM" id="MobiDB-lite"/>
    </source>
</evidence>
<reference evidence="2 3" key="1">
    <citation type="journal article" date="2019" name="Sci. Rep.">
        <title>Orb-weaving spider Araneus ventricosus genome elucidates the spidroin gene catalogue.</title>
        <authorList>
            <person name="Kono N."/>
            <person name="Nakamura H."/>
            <person name="Ohtoshi R."/>
            <person name="Moran D.A.P."/>
            <person name="Shinohara A."/>
            <person name="Yoshida Y."/>
            <person name="Fujiwara M."/>
            <person name="Mori M."/>
            <person name="Tomita M."/>
            <person name="Arakawa K."/>
        </authorList>
    </citation>
    <scope>NUCLEOTIDE SEQUENCE [LARGE SCALE GENOMIC DNA]</scope>
</reference>
<keyword evidence="3" id="KW-1185">Reference proteome</keyword>
<sequence length="90" mass="10168">MFDGRSIKKEPNEAKNIHLHTPSPVSTSIMVFRLGKGSRTNRGSRRLLQYSDENLLANVRTLLQEQSTFHSANTLGRTSPVFLFVETKAH</sequence>
<evidence type="ECO:0000313" key="3">
    <source>
        <dbReference type="Proteomes" id="UP000499080"/>
    </source>
</evidence>
<dbReference type="AlphaFoldDB" id="A0A4Y2MJM5"/>
<feature type="region of interest" description="Disordered" evidence="1">
    <location>
        <begin position="1"/>
        <end position="21"/>
    </location>
</feature>
<feature type="compositionally biased region" description="Basic and acidic residues" evidence="1">
    <location>
        <begin position="1"/>
        <end position="16"/>
    </location>
</feature>
<organism evidence="2 3">
    <name type="scientific">Araneus ventricosus</name>
    <name type="common">Orbweaver spider</name>
    <name type="synonym">Epeira ventricosa</name>
    <dbReference type="NCBI Taxonomy" id="182803"/>
    <lineage>
        <taxon>Eukaryota</taxon>
        <taxon>Metazoa</taxon>
        <taxon>Ecdysozoa</taxon>
        <taxon>Arthropoda</taxon>
        <taxon>Chelicerata</taxon>
        <taxon>Arachnida</taxon>
        <taxon>Araneae</taxon>
        <taxon>Araneomorphae</taxon>
        <taxon>Entelegynae</taxon>
        <taxon>Araneoidea</taxon>
        <taxon>Araneidae</taxon>
        <taxon>Araneus</taxon>
    </lineage>
</organism>
<proteinExistence type="predicted"/>
<name>A0A4Y2MJM5_ARAVE</name>
<evidence type="ECO:0000313" key="2">
    <source>
        <dbReference type="EMBL" id="GBN25967.1"/>
    </source>
</evidence>